<keyword evidence="1" id="KW-0732">Signal</keyword>
<keyword evidence="4" id="KW-1185">Reference proteome</keyword>
<dbReference type="RefSeq" id="WP_057892071.1">
    <property type="nucleotide sequence ID" value="NZ_AZFV01000013.1"/>
</dbReference>
<evidence type="ECO:0000256" key="1">
    <source>
        <dbReference type="SAM" id="SignalP"/>
    </source>
</evidence>
<feature type="signal peptide" evidence="1">
    <location>
        <begin position="1"/>
        <end position="22"/>
    </location>
</feature>
<protein>
    <submittedName>
        <fullName evidence="3">Teichoic acid-binding N-acetylmuramoyl L-alalanine amidase (Cell wall hydrolase)</fullName>
    </submittedName>
</protein>
<feature type="chain" id="PRO_5038500465" evidence="1">
    <location>
        <begin position="23"/>
        <end position="249"/>
    </location>
</feature>
<proteinExistence type="predicted"/>
<comment type="caution">
    <text evidence="3">The sequence shown here is derived from an EMBL/GenBank/DDBJ whole genome shotgun (WGS) entry which is preliminary data.</text>
</comment>
<keyword evidence="3" id="KW-0378">Hydrolase</keyword>
<evidence type="ECO:0000313" key="3">
    <source>
        <dbReference type="EMBL" id="KRM16819.1"/>
    </source>
</evidence>
<evidence type="ECO:0000259" key="2">
    <source>
        <dbReference type="Pfam" id="PF03217"/>
    </source>
</evidence>
<dbReference type="InterPro" id="IPR024968">
    <property type="entry name" value="SlpA_C_lactobacillus"/>
</dbReference>
<dbReference type="Pfam" id="PF03217">
    <property type="entry name" value="SlpA"/>
    <property type="match status" value="1"/>
</dbReference>
<dbReference type="STRING" id="1423774.FD31_GL000493"/>
<dbReference type="Proteomes" id="UP000051302">
    <property type="component" value="Unassembled WGS sequence"/>
</dbReference>
<reference evidence="3 4" key="1">
    <citation type="journal article" date="2015" name="Genome Announc.">
        <title>Expanding the biotechnology potential of lactobacilli through comparative genomics of 213 strains and associated genera.</title>
        <authorList>
            <person name="Sun Z."/>
            <person name="Harris H.M."/>
            <person name="McCann A."/>
            <person name="Guo C."/>
            <person name="Argimon S."/>
            <person name="Zhang W."/>
            <person name="Yang X."/>
            <person name="Jeffery I.B."/>
            <person name="Cooney J.C."/>
            <person name="Kagawa T.F."/>
            <person name="Liu W."/>
            <person name="Song Y."/>
            <person name="Salvetti E."/>
            <person name="Wrobel A."/>
            <person name="Rasinkangas P."/>
            <person name="Parkhill J."/>
            <person name="Rea M.C."/>
            <person name="O'Sullivan O."/>
            <person name="Ritari J."/>
            <person name="Douillard F.P."/>
            <person name="Paul Ross R."/>
            <person name="Yang R."/>
            <person name="Briner A.E."/>
            <person name="Felis G.E."/>
            <person name="de Vos W.M."/>
            <person name="Barrangou R."/>
            <person name="Klaenhammer T.R."/>
            <person name="Caufield P.W."/>
            <person name="Cui Y."/>
            <person name="Zhang H."/>
            <person name="O'Toole P.W."/>
        </authorList>
    </citation>
    <scope>NUCLEOTIDE SEQUENCE [LARGE SCALE GENOMIC DNA]</scope>
    <source>
        <strain evidence="3 4">DSM 16982</strain>
    </source>
</reference>
<name>A0A0R1WP42_9LACO</name>
<dbReference type="EMBL" id="AZFV01000013">
    <property type="protein sequence ID" value="KRM16819.1"/>
    <property type="molecule type" value="Genomic_DNA"/>
</dbReference>
<evidence type="ECO:0000313" key="4">
    <source>
        <dbReference type="Proteomes" id="UP000051302"/>
    </source>
</evidence>
<dbReference type="PATRIC" id="fig|1423774.3.peg.507"/>
<dbReference type="AlphaFoldDB" id="A0A0R1WP42"/>
<feature type="domain" description="S-layer protein C-terminal" evidence="2">
    <location>
        <begin position="129"/>
        <end position="173"/>
    </location>
</feature>
<organism evidence="3 4">
    <name type="scientific">Companilactobacillus nantensis DSM 16982</name>
    <dbReference type="NCBI Taxonomy" id="1423774"/>
    <lineage>
        <taxon>Bacteria</taxon>
        <taxon>Bacillati</taxon>
        <taxon>Bacillota</taxon>
        <taxon>Bacilli</taxon>
        <taxon>Lactobacillales</taxon>
        <taxon>Lactobacillaceae</taxon>
        <taxon>Companilactobacillus</taxon>
    </lineage>
</organism>
<dbReference type="GO" id="GO:0016787">
    <property type="term" value="F:hydrolase activity"/>
    <property type="evidence" value="ECO:0007669"/>
    <property type="project" value="UniProtKB-KW"/>
</dbReference>
<gene>
    <name evidence="3" type="ORF">FD31_GL000493</name>
</gene>
<sequence>MKKLVKGLLFSSLLALSADGMASPLITKAADNYYGYTEVGNSVVKVRDTGAQIYTAYGQPTGRFLPMGSEWKTDIENTLYDGSYYGIGNNEFVKSVDVEYMVDSGLKDNLGTESAGNYDGVAVTSLDGAAVYDSTGHPIGRTLPDGSLWKIDQISNIASGTYYRVGGNEYVSAIDVRVYENTIVFPISRVIATRAGHPAQLYNSNDQPIIDRALGPNTKWYTDEYCVIGGAGYYRVATDEYVSMADVIV</sequence>
<accession>A0A0R1WP42</accession>